<keyword evidence="3" id="KW-1185">Reference proteome</keyword>
<name>A0ABN9GK93_9NEOB</name>
<sequence length="78" mass="8131">MQMQRGSSLQPPLVSAVGSRVEDRTSTDSAPLFSCSTPLSPPPLVSAFSRLHPSSGPPPHPTYSASQLHPSFFLAAAG</sequence>
<feature type="compositionally biased region" description="Polar residues" evidence="1">
    <location>
        <begin position="1"/>
        <end position="10"/>
    </location>
</feature>
<dbReference type="EMBL" id="CATNWA010018790">
    <property type="protein sequence ID" value="CAI9609534.1"/>
    <property type="molecule type" value="Genomic_DNA"/>
</dbReference>
<evidence type="ECO:0000256" key="1">
    <source>
        <dbReference type="SAM" id="MobiDB-lite"/>
    </source>
</evidence>
<proteinExistence type="predicted"/>
<accession>A0ABN9GK93</accession>
<evidence type="ECO:0000313" key="3">
    <source>
        <dbReference type="Proteomes" id="UP001162483"/>
    </source>
</evidence>
<dbReference type="Proteomes" id="UP001162483">
    <property type="component" value="Unassembled WGS sequence"/>
</dbReference>
<gene>
    <name evidence="2" type="ORF">SPARVUS_LOCUS14263031</name>
</gene>
<organism evidence="2 3">
    <name type="scientific">Staurois parvus</name>
    <dbReference type="NCBI Taxonomy" id="386267"/>
    <lineage>
        <taxon>Eukaryota</taxon>
        <taxon>Metazoa</taxon>
        <taxon>Chordata</taxon>
        <taxon>Craniata</taxon>
        <taxon>Vertebrata</taxon>
        <taxon>Euteleostomi</taxon>
        <taxon>Amphibia</taxon>
        <taxon>Batrachia</taxon>
        <taxon>Anura</taxon>
        <taxon>Neobatrachia</taxon>
        <taxon>Ranoidea</taxon>
        <taxon>Ranidae</taxon>
        <taxon>Staurois</taxon>
    </lineage>
</organism>
<protein>
    <submittedName>
        <fullName evidence="2">Uncharacterized protein</fullName>
    </submittedName>
</protein>
<reference evidence="2" key="1">
    <citation type="submission" date="2023-05" db="EMBL/GenBank/DDBJ databases">
        <authorList>
            <person name="Stuckert A."/>
        </authorList>
    </citation>
    <scope>NUCLEOTIDE SEQUENCE</scope>
</reference>
<evidence type="ECO:0000313" key="2">
    <source>
        <dbReference type="EMBL" id="CAI9609534.1"/>
    </source>
</evidence>
<feature type="region of interest" description="Disordered" evidence="1">
    <location>
        <begin position="1"/>
        <end position="69"/>
    </location>
</feature>
<comment type="caution">
    <text evidence="2">The sequence shown here is derived from an EMBL/GenBank/DDBJ whole genome shotgun (WGS) entry which is preliminary data.</text>
</comment>